<dbReference type="SMART" id="SM00382">
    <property type="entry name" value="AAA"/>
    <property type="match status" value="1"/>
</dbReference>
<dbReference type="InterPro" id="IPR003439">
    <property type="entry name" value="ABC_transporter-like_ATP-bd"/>
</dbReference>
<protein>
    <submittedName>
        <fullName evidence="4">ABC-2 type transport system ATP-binding protein</fullName>
    </submittedName>
</protein>
<dbReference type="RefSeq" id="WP_092561476.1">
    <property type="nucleotide sequence ID" value="NZ_FOYZ01000010.1"/>
</dbReference>
<dbReference type="Pfam" id="PF00005">
    <property type="entry name" value="ABC_tran"/>
    <property type="match status" value="1"/>
</dbReference>
<keyword evidence="5" id="KW-1185">Reference proteome</keyword>
<dbReference type="GO" id="GO:0005524">
    <property type="term" value="F:ATP binding"/>
    <property type="evidence" value="ECO:0007669"/>
    <property type="project" value="UniProtKB-KW"/>
</dbReference>
<dbReference type="STRING" id="37658.SAMN05661086_02606"/>
<evidence type="ECO:0000256" key="2">
    <source>
        <dbReference type="ARBA" id="ARBA00022840"/>
    </source>
</evidence>
<gene>
    <name evidence="4" type="ORF">SAMN05661086_02606</name>
</gene>
<evidence type="ECO:0000313" key="4">
    <source>
        <dbReference type="EMBL" id="SFR93677.1"/>
    </source>
</evidence>
<dbReference type="InterPro" id="IPR027417">
    <property type="entry name" value="P-loop_NTPase"/>
</dbReference>
<dbReference type="PANTHER" id="PTHR43582">
    <property type="entry name" value="LINEARMYCIN RESISTANCE ATP-BINDING PROTEIN LNRL"/>
    <property type="match status" value="1"/>
</dbReference>
<organism evidence="4 5">
    <name type="scientific">Anaeromicropila populeti</name>
    <dbReference type="NCBI Taxonomy" id="37658"/>
    <lineage>
        <taxon>Bacteria</taxon>
        <taxon>Bacillati</taxon>
        <taxon>Bacillota</taxon>
        <taxon>Clostridia</taxon>
        <taxon>Lachnospirales</taxon>
        <taxon>Lachnospiraceae</taxon>
        <taxon>Anaeromicropila</taxon>
    </lineage>
</organism>
<evidence type="ECO:0000256" key="1">
    <source>
        <dbReference type="ARBA" id="ARBA00022741"/>
    </source>
</evidence>
<keyword evidence="1" id="KW-0547">Nucleotide-binding</keyword>
<accession>A0A1I6KR57</accession>
<feature type="domain" description="ABC transporter" evidence="3">
    <location>
        <begin position="3"/>
        <end position="233"/>
    </location>
</feature>
<dbReference type="InterPro" id="IPR003593">
    <property type="entry name" value="AAA+_ATPase"/>
</dbReference>
<dbReference type="EMBL" id="FOYZ01000010">
    <property type="protein sequence ID" value="SFR93677.1"/>
    <property type="molecule type" value="Genomic_DNA"/>
</dbReference>
<proteinExistence type="predicted"/>
<dbReference type="SUPFAM" id="SSF52540">
    <property type="entry name" value="P-loop containing nucleoside triphosphate hydrolases"/>
    <property type="match status" value="1"/>
</dbReference>
<keyword evidence="2 4" id="KW-0067">ATP-binding</keyword>
<evidence type="ECO:0000313" key="5">
    <source>
        <dbReference type="Proteomes" id="UP000199659"/>
    </source>
</evidence>
<dbReference type="OrthoDB" id="9804819at2"/>
<dbReference type="GO" id="GO:0016887">
    <property type="term" value="F:ATP hydrolysis activity"/>
    <property type="evidence" value="ECO:0007669"/>
    <property type="project" value="InterPro"/>
</dbReference>
<name>A0A1I6KR57_9FIRM</name>
<dbReference type="Proteomes" id="UP000199659">
    <property type="component" value="Unassembled WGS sequence"/>
</dbReference>
<reference evidence="4 5" key="1">
    <citation type="submission" date="2016-10" db="EMBL/GenBank/DDBJ databases">
        <authorList>
            <person name="de Groot N.N."/>
        </authorList>
    </citation>
    <scope>NUCLEOTIDE SEQUENCE [LARGE SCALE GENOMIC DNA]</scope>
    <source>
        <strain evidence="4 5">743A</strain>
    </source>
</reference>
<dbReference type="AlphaFoldDB" id="A0A1I6KR57"/>
<dbReference type="Gene3D" id="3.40.50.300">
    <property type="entry name" value="P-loop containing nucleotide triphosphate hydrolases"/>
    <property type="match status" value="1"/>
</dbReference>
<dbReference type="PANTHER" id="PTHR43582:SF2">
    <property type="entry name" value="LINEARMYCIN RESISTANCE ATP-BINDING PROTEIN LNRL"/>
    <property type="match status" value="1"/>
</dbReference>
<evidence type="ECO:0000259" key="3">
    <source>
        <dbReference type="PROSITE" id="PS50893"/>
    </source>
</evidence>
<dbReference type="PROSITE" id="PS50893">
    <property type="entry name" value="ABC_TRANSPORTER_2"/>
    <property type="match status" value="1"/>
</dbReference>
<sequence length="312" mass="34898">MVIAVNNLVKIYGNLMVLDHLNLEVQEGELFGILGPSGSGKTTAVQCMLSLLQYEKGSVRIFDTNMLVSTADIKRNIGVVFQEPAVFNELTVYDNIFYFCSLYEQDKDEVERLVQDAIRDTGLMDYCNFYPGKLGEGLLSRLNVACGIVHKPKLVIFDDPLGNVEVQSRNRIYETIKKLNAEGTTILYTSNCVEEVESLCSRIGLFDKGRMLAVGTKDELKTMISIGEKITVQIDVLEKEIIKKIEEKSNVCMVSYENGVLTVKSKRGKSNLLPLLDFLSKSNIPFGEVASEKPTLKDVFSEITGKELRNVR</sequence>